<dbReference type="InterPro" id="IPR002933">
    <property type="entry name" value="Peptidase_M20"/>
</dbReference>
<dbReference type="InterPro" id="IPR011650">
    <property type="entry name" value="Peptidase_M20_dimer"/>
</dbReference>
<comment type="cofactor">
    <cofactor evidence="1">
        <name>Mn(2+)</name>
        <dbReference type="ChEBI" id="CHEBI:29035"/>
    </cofactor>
    <text evidence="1">The Mn(2+) ion enhances activity.</text>
</comment>
<dbReference type="Proteomes" id="UP000324143">
    <property type="component" value="Unassembled WGS sequence"/>
</dbReference>
<dbReference type="Pfam" id="PF07687">
    <property type="entry name" value="M20_dimer"/>
    <property type="match status" value="1"/>
</dbReference>
<feature type="domain" description="Peptidase M20 dimerisation" evidence="2">
    <location>
        <begin position="184"/>
        <end position="282"/>
    </location>
</feature>
<dbReference type="Gene3D" id="3.30.70.360">
    <property type="match status" value="1"/>
</dbReference>
<feature type="binding site" evidence="1">
    <location>
        <position position="356"/>
    </location>
    <ligand>
        <name>Mn(2+)</name>
        <dbReference type="ChEBI" id="CHEBI:29035"/>
        <label>2</label>
    </ligand>
</feature>
<dbReference type="SUPFAM" id="SSF55031">
    <property type="entry name" value="Bacterial exopeptidase dimerisation domain"/>
    <property type="match status" value="1"/>
</dbReference>
<evidence type="ECO:0000256" key="1">
    <source>
        <dbReference type="PIRSR" id="PIRSR005962-1"/>
    </source>
</evidence>
<evidence type="ECO:0000313" key="3">
    <source>
        <dbReference type="EMBL" id="TYB32112.1"/>
    </source>
</evidence>
<dbReference type="EMBL" id="VSIX01000004">
    <property type="protein sequence ID" value="TYB32112.1"/>
    <property type="molecule type" value="Genomic_DNA"/>
</dbReference>
<accession>A0A5D0MI93</accession>
<proteinExistence type="predicted"/>
<comment type="caution">
    <text evidence="3">The sequence shown here is derived from an EMBL/GenBank/DDBJ whole genome shotgun (WGS) entry which is preliminary data.</text>
</comment>
<protein>
    <submittedName>
        <fullName evidence="3">Amidohydrolase</fullName>
    </submittedName>
</protein>
<dbReference type="GO" id="GO:0046872">
    <property type="term" value="F:metal ion binding"/>
    <property type="evidence" value="ECO:0007669"/>
    <property type="project" value="UniProtKB-KW"/>
</dbReference>
<dbReference type="NCBIfam" id="TIGR01891">
    <property type="entry name" value="amidohydrolases"/>
    <property type="match status" value="1"/>
</dbReference>
<keyword evidence="4" id="KW-1185">Reference proteome</keyword>
<organism evidence="3 4">
    <name type="scientific">Candidatus Mcinerneyibacterium aminivorans</name>
    <dbReference type="NCBI Taxonomy" id="2703815"/>
    <lineage>
        <taxon>Bacteria</taxon>
        <taxon>Candidatus Macinerneyibacteriota</taxon>
        <taxon>Candidatus Mcinerneyibacteria</taxon>
        <taxon>Candidatus Mcinerneyibacteriales</taxon>
        <taxon>Candidatus Mcinerneyibacteriaceae</taxon>
        <taxon>Candidatus Mcinerneyibacterium</taxon>
    </lineage>
</organism>
<dbReference type="Pfam" id="PF01546">
    <property type="entry name" value="Peptidase_M20"/>
    <property type="match status" value="1"/>
</dbReference>
<feature type="binding site" evidence="1">
    <location>
        <position position="102"/>
    </location>
    <ligand>
        <name>Mn(2+)</name>
        <dbReference type="ChEBI" id="CHEBI:29035"/>
        <label>2</label>
    </ligand>
</feature>
<gene>
    <name evidence="3" type="ORF">FXF47_00580</name>
</gene>
<reference evidence="3" key="1">
    <citation type="submission" date="2019-08" db="EMBL/GenBank/DDBJ databases">
        <title>Genomic characterization of a novel candidate phylum (ARYD3) from a high temperature, high salinity tertiary oil reservoir in north central Oklahoma, USA.</title>
        <authorList>
            <person name="Youssef N.H."/>
            <person name="Yadav A."/>
            <person name="Elshahed M.S."/>
        </authorList>
    </citation>
    <scope>NUCLEOTIDE SEQUENCE [LARGE SCALE GENOMIC DNA]</scope>
    <source>
        <strain evidence="3">ARYD3</strain>
    </source>
</reference>
<keyword evidence="1" id="KW-0479">Metal-binding</keyword>
<dbReference type="InterPro" id="IPR017439">
    <property type="entry name" value="Amidohydrolase"/>
</dbReference>
<feature type="binding site" evidence="1">
    <location>
        <position position="163"/>
    </location>
    <ligand>
        <name>Mn(2+)</name>
        <dbReference type="ChEBI" id="CHEBI:29035"/>
        <label>2</label>
    </ligand>
</feature>
<dbReference type="Gene3D" id="3.40.630.10">
    <property type="entry name" value="Zn peptidases"/>
    <property type="match status" value="1"/>
</dbReference>
<feature type="binding site" evidence="1">
    <location>
        <position position="137"/>
    </location>
    <ligand>
        <name>Mn(2+)</name>
        <dbReference type="ChEBI" id="CHEBI:29035"/>
        <label>2</label>
    </ligand>
</feature>
<dbReference type="AlphaFoldDB" id="A0A5D0MI93"/>
<dbReference type="InterPro" id="IPR036264">
    <property type="entry name" value="Bact_exopeptidase_dim_dom"/>
</dbReference>
<dbReference type="PANTHER" id="PTHR11014">
    <property type="entry name" value="PEPTIDASE M20 FAMILY MEMBER"/>
    <property type="match status" value="1"/>
</dbReference>
<dbReference type="GO" id="GO:0016787">
    <property type="term" value="F:hydrolase activity"/>
    <property type="evidence" value="ECO:0007669"/>
    <property type="project" value="UniProtKB-KW"/>
</dbReference>
<dbReference type="SUPFAM" id="SSF53187">
    <property type="entry name" value="Zn-dependent exopeptidases"/>
    <property type="match status" value="1"/>
</dbReference>
<dbReference type="PANTHER" id="PTHR11014:SF169">
    <property type="entry name" value="CLAN MH, FAMILY M20, PEPTIDASE T-LIKE METALLOPEPTIDASE"/>
    <property type="match status" value="1"/>
</dbReference>
<sequence>MTMGVVDRKNVSKLVNFRHDLHRNPELSGREKNTADRIVKFMKDYKPDHIITGIGGNGCAFVYKGKQKGPVVVFRADMDALPIREKSELNYSSKKENVAHMCGHDGHMVTLAGVGVYLCKQRPQKGTIILLYQPSEETGQGAKRIIKDELFKNYAPDYIFSFHNIPGYEKNEIVLKKGNFSAASVGMSIKLQGISSHAAHPEKGISPVVLISEIIDKFETLNNYDEKNFRFGTIVGVNVGEKSFGTMPEKGVLHATLRARTDKNLDKMKNIIKEFVDKKARKRELEYKIEWKEEFKSIKNSVKAYKILKKAIQNKKLKYTKRQYSFRWSEDFGEYSKYFDSCFFGLGIGENAKNLHNPYYFFPDEIIETGIAIYISILKQLKLI</sequence>
<name>A0A5D0MI93_9BACT</name>
<evidence type="ECO:0000313" key="4">
    <source>
        <dbReference type="Proteomes" id="UP000324143"/>
    </source>
</evidence>
<keyword evidence="1" id="KW-0464">Manganese</keyword>
<dbReference type="PIRSF" id="PIRSF005962">
    <property type="entry name" value="Pept_M20D_amidohydro"/>
    <property type="match status" value="1"/>
</dbReference>
<feature type="binding site" evidence="1">
    <location>
        <position position="104"/>
    </location>
    <ligand>
        <name>Mn(2+)</name>
        <dbReference type="ChEBI" id="CHEBI:29035"/>
        <label>2</label>
    </ligand>
</feature>
<evidence type="ECO:0000259" key="2">
    <source>
        <dbReference type="Pfam" id="PF07687"/>
    </source>
</evidence>